<keyword evidence="4" id="KW-1185">Reference proteome</keyword>
<feature type="compositionally biased region" description="Polar residues" evidence="1">
    <location>
        <begin position="711"/>
        <end position="721"/>
    </location>
</feature>
<feature type="domain" description="BRCT" evidence="2">
    <location>
        <begin position="1003"/>
        <end position="1068"/>
    </location>
</feature>
<feature type="compositionally biased region" description="Basic residues" evidence="1">
    <location>
        <begin position="822"/>
        <end position="832"/>
    </location>
</feature>
<protein>
    <recommendedName>
        <fullName evidence="2">BRCT domain-containing protein</fullName>
    </recommendedName>
</protein>
<feature type="compositionally biased region" description="Basic and acidic residues" evidence="1">
    <location>
        <begin position="693"/>
        <end position="710"/>
    </location>
</feature>
<dbReference type="PROSITE" id="PS50172">
    <property type="entry name" value="BRCT"/>
    <property type="match status" value="3"/>
</dbReference>
<feature type="region of interest" description="Disordered" evidence="1">
    <location>
        <begin position="385"/>
        <end position="433"/>
    </location>
</feature>
<dbReference type="Gene3D" id="3.40.50.10190">
    <property type="entry name" value="BRCT domain"/>
    <property type="match status" value="3"/>
</dbReference>
<dbReference type="SUPFAM" id="SSF52113">
    <property type="entry name" value="BRCT domain"/>
    <property type="match status" value="3"/>
</dbReference>
<feature type="compositionally biased region" description="Basic and acidic residues" evidence="1">
    <location>
        <begin position="833"/>
        <end position="842"/>
    </location>
</feature>
<dbReference type="SMART" id="SM00292">
    <property type="entry name" value="BRCT"/>
    <property type="match status" value="3"/>
</dbReference>
<organism evidence="3 4">
    <name type="scientific">Callosobruchus maculatus</name>
    <name type="common">Southern cowpea weevil</name>
    <name type="synonym">Pulse bruchid</name>
    <dbReference type="NCBI Taxonomy" id="64391"/>
    <lineage>
        <taxon>Eukaryota</taxon>
        <taxon>Metazoa</taxon>
        <taxon>Ecdysozoa</taxon>
        <taxon>Arthropoda</taxon>
        <taxon>Hexapoda</taxon>
        <taxon>Insecta</taxon>
        <taxon>Pterygota</taxon>
        <taxon>Neoptera</taxon>
        <taxon>Endopterygota</taxon>
        <taxon>Coleoptera</taxon>
        <taxon>Polyphaga</taxon>
        <taxon>Cucujiformia</taxon>
        <taxon>Chrysomeloidea</taxon>
        <taxon>Chrysomelidae</taxon>
        <taxon>Bruchinae</taxon>
        <taxon>Bruchini</taxon>
        <taxon>Callosobruchus</taxon>
    </lineage>
</organism>
<evidence type="ECO:0000313" key="4">
    <source>
        <dbReference type="Proteomes" id="UP000410492"/>
    </source>
</evidence>
<accession>A0A653BYG6</accession>
<feature type="compositionally biased region" description="Low complexity" evidence="1">
    <location>
        <begin position="119"/>
        <end position="138"/>
    </location>
</feature>
<dbReference type="GO" id="GO:0000278">
    <property type="term" value="P:mitotic cell cycle"/>
    <property type="evidence" value="ECO:0007669"/>
    <property type="project" value="TreeGrafter"/>
</dbReference>
<evidence type="ECO:0000313" key="3">
    <source>
        <dbReference type="EMBL" id="VEN40366.1"/>
    </source>
</evidence>
<evidence type="ECO:0000256" key="1">
    <source>
        <dbReference type="SAM" id="MobiDB-lite"/>
    </source>
</evidence>
<dbReference type="PANTHER" id="PTHR14625:SF3">
    <property type="entry name" value="MICROCEPHALIN"/>
    <property type="match status" value="1"/>
</dbReference>
<feature type="region of interest" description="Disordered" evidence="1">
    <location>
        <begin position="810"/>
        <end position="961"/>
    </location>
</feature>
<gene>
    <name evidence="3" type="ORF">CALMAC_LOCUS4552</name>
</gene>
<dbReference type="CDD" id="cd17736">
    <property type="entry name" value="BRCT_microcephalin_rpt2"/>
    <property type="match status" value="1"/>
</dbReference>
<feature type="region of interest" description="Disordered" evidence="1">
    <location>
        <begin position="112"/>
        <end position="142"/>
    </location>
</feature>
<feature type="compositionally biased region" description="Polar residues" evidence="1">
    <location>
        <begin position="23"/>
        <end position="40"/>
    </location>
</feature>
<feature type="region of interest" description="Disordered" evidence="1">
    <location>
        <begin position="465"/>
        <end position="611"/>
    </location>
</feature>
<feature type="compositionally biased region" description="Basic and acidic residues" evidence="1">
    <location>
        <begin position="657"/>
        <end position="685"/>
    </location>
</feature>
<dbReference type="PANTHER" id="PTHR14625">
    <property type="entry name" value="MICROCEPHALIN"/>
    <property type="match status" value="1"/>
</dbReference>
<feature type="compositionally biased region" description="Low complexity" evidence="1">
    <location>
        <begin position="469"/>
        <end position="484"/>
    </location>
</feature>
<feature type="compositionally biased region" description="Basic and acidic residues" evidence="1">
    <location>
        <begin position="536"/>
        <end position="575"/>
    </location>
</feature>
<dbReference type="CDD" id="cd17751">
    <property type="entry name" value="BRCT_microcephalin_rpt3"/>
    <property type="match status" value="1"/>
</dbReference>
<feature type="region of interest" description="Disordered" evidence="1">
    <location>
        <begin position="1"/>
        <end position="41"/>
    </location>
</feature>
<feature type="compositionally biased region" description="Polar residues" evidence="1">
    <location>
        <begin position="896"/>
        <end position="920"/>
    </location>
</feature>
<dbReference type="OrthoDB" id="2384350at2759"/>
<dbReference type="InterPro" id="IPR001357">
    <property type="entry name" value="BRCT_dom"/>
</dbReference>
<reference evidence="3 4" key="1">
    <citation type="submission" date="2019-01" db="EMBL/GenBank/DDBJ databases">
        <authorList>
            <person name="Sayadi A."/>
        </authorList>
    </citation>
    <scope>NUCLEOTIDE SEQUENCE [LARGE SCALE GENOMIC DNA]</scope>
</reference>
<feature type="compositionally biased region" description="Basic and acidic residues" evidence="1">
    <location>
        <begin position="485"/>
        <end position="497"/>
    </location>
</feature>
<dbReference type="CDD" id="cd17716">
    <property type="entry name" value="BRCT_microcephalin_rpt1"/>
    <property type="match status" value="1"/>
</dbReference>
<name>A0A653BYG6_CALMS</name>
<feature type="region of interest" description="Disordered" evidence="1">
    <location>
        <begin position="644"/>
        <end position="731"/>
    </location>
</feature>
<proteinExistence type="predicted"/>
<dbReference type="Pfam" id="PF00533">
    <property type="entry name" value="BRCT"/>
    <property type="match status" value="1"/>
</dbReference>
<dbReference type="InterPro" id="IPR022047">
    <property type="entry name" value="Microcephalin-like"/>
</dbReference>
<dbReference type="AlphaFoldDB" id="A0A653BYG6"/>
<evidence type="ECO:0000259" key="2">
    <source>
        <dbReference type="PROSITE" id="PS50172"/>
    </source>
</evidence>
<dbReference type="Proteomes" id="UP000410492">
    <property type="component" value="Unassembled WGS sequence"/>
</dbReference>
<dbReference type="Pfam" id="PF16589">
    <property type="entry name" value="BRCT_2"/>
    <property type="match status" value="1"/>
</dbReference>
<dbReference type="EMBL" id="CAACVG010006528">
    <property type="protein sequence ID" value="VEN40366.1"/>
    <property type="molecule type" value="Genomic_DNA"/>
</dbReference>
<feature type="compositionally biased region" description="Basic residues" evidence="1">
    <location>
        <begin position="858"/>
        <end position="869"/>
    </location>
</feature>
<feature type="domain" description="BRCT" evidence="2">
    <location>
        <begin position="148"/>
        <end position="238"/>
    </location>
</feature>
<feature type="region of interest" description="Disordered" evidence="1">
    <location>
        <begin position="440"/>
        <end position="459"/>
    </location>
</feature>
<feature type="compositionally biased region" description="Polar residues" evidence="1">
    <location>
        <begin position="1"/>
        <end position="16"/>
    </location>
</feature>
<feature type="domain" description="BRCT" evidence="2">
    <location>
        <begin position="1089"/>
        <end position="1169"/>
    </location>
</feature>
<sequence length="1177" mass="131454">MKPKFDQNNGYLTPQASKRKSLSALSTKPKSGSQLQNGSPMANLLNLDKNMVQNLLNDPIKRKLIVDIITSHKDQIDEYKKTHGLEGISKLHKAQTKPICESPTALFRRRALKQKERAASGNDSESLSSNSRPNSALSGASAVPSPLPFNKILDGVIAFVEVQTNGNDRSQGVKIRIKEMGATVRDQFTKDVTHLIFKDGFFTTYKKAQLIKAHIVSVLWIEACRNEGFRVPEKKYPAIGPEIYDSNASALCSQMQKEYEEVIRDELNKSFTTGTPLPTKQDLINKRRTMMTQSVSKTFSQEFPSSQDFEVSEIFRKSRRTLGPIFTHNSQSMRDSSDDDDSDLRVVINGIVTDLKDTSGSSSNDVVDSSYMDFTGLHGTVITQARQTPKEKENVQPVPATPNLDRSKSSVSSYATAVDPKSPKDSPTIRSTSGIKILSKNVCSPRAHPPDECVSTAMSTLQISDKTKTTTSTTMSSLRVSSESKATDSQHRLDKFVTVRKKSVQNGGEAECSPPKKGKTDSDSTPSGLLGSGDVDTAKADPETDVQIREQLDKTKDKNKNKKPDKATESTEADKIPSTTNSLIDRPIRTRKSIYSRNQKQTKPVLDNENVFKENKPITNIREKPIRTRKSIYNKIDTQIKPVLDVDSIDKQSAPNTDKEHGSNCDQHEKPNAARKSLYPDDKKQSVPTTTEAAKDKQSVDAEGLPKPDKSITTSDNSTEGSADEKQIAGSINSAKKKARRLFNPADIPSCEAAILDDQEREQKRELAKKKKTDGVFIRPTYINSKLNVLVSQKAREYIDEQNVNIDDVLNKQTDSDSDHKSTKKKKKQTTKKRTDYDDRFSLTKGIFAKKDEEPKPSRKSVRLSRKPRLNYPMDSESEEVSPPKPTASRRKTLGSMASTSFKKPSNKNDSQNRTTSGPSDVSPAKPVASTRKTLGKMTQMTPKKSTTSTCVSNTDPFNRRSTLEFQPKDQMNSARRLKIDKLQKPTIVCTMLHRDDVVVFNQIVKKLGKFNIEDEVSSSTTHLVAGEPKRTINMLRAIARGCWILKYEWLLKSLEAEKWLPEEDFEETDFSPAVQQSRLQRQAFGPSYSMDVFQDSGVIYVAKGSTPRCSDLKELIRVCGGKVTTIARNADVIVGGYQKRDDVTCVTELWVLDCIKFNKRIPMKKYRIHSDNNVML</sequence>
<dbReference type="Pfam" id="PF12738">
    <property type="entry name" value="PTCB-BRCT"/>
    <property type="match status" value="1"/>
</dbReference>
<feature type="compositionally biased region" description="Polar residues" evidence="1">
    <location>
        <begin position="931"/>
        <end position="957"/>
    </location>
</feature>
<dbReference type="InterPro" id="IPR036420">
    <property type="entry name" value="BRCT_dom_sf"/>
</dbReference>